<dbReference type="InterPro" id="IPR027417">
    <property type="entry name" value="P-loop_NTPase"/>
</dbReference>
<name>A0A3D8MA07_9ALTE</name>
<dbReference type="PANTHER" id="PTHR42743:SF11">
    <property type="entry name" value="AMINODEOXYCHORISMATE LYASE"/>
    <property type="match status" value="1"/>
</dbReference>
<sequence>MRIAMWSGPRNLSTAMMYAFAARPDCAVIDEPFYAAFLAASQEVHPMQEAIMASQPSDPQAVIDTCIGPVPQDKPVFYQKQMAHHMMADFPLGWLEQLTNVFLLRHPARVLASYDEKRQNPSLEDIGVTQQTRLFERVRALHGKAPVVIDSDDILAAPERGLRALCQAIGLPFDASMLSWPAGGNAADGVWAPHWYNRVWASTGLAATQPKPLPELPPALARVCQQALPHYEALAQHKLAF</sequence>
<reference evidence="3" key="1">
    <citation type="submission" date="2018-08" db="EMBL/GenBank/DDBJ databases">
        <authorList>
            <person name="Zhang J."/>
            <person name="Du Z.-J."/>
        </authorList>
    </citation>
    <scope>NUCLEOTIDE SEQUENCE [LARGE SCALE GENOMIC DNA]</scope>
    <source>
        <strain evidence="3">KCTC 52655</strain>
    </source>
</reference>
<dbReference type="Pfam" id="PF19798">
    <property type="entry name" value="Sulfotransfer_5"/>
    <property type="match status" value="1"/>
</dbReference>
<dbReference type="InterPro" id="IPR050571">
    <property type="entry name" value="Class-IV_PLP-Dep_Aminotrnsfr"/>
</dbReference>
<proteinExistence type="inferred from homology"/>
<evidence type="ECO:0000256" key="1">
    <source>
        <dbReference type="ARBA" id="ARBA00009320"/>
    </source>
</evidence>
<dbReference type="PANTHER" id="PTHR42743">
    <property type="entry name" value="AMINO-ACID AMINOTRANSFERASE"/>
    <property type="match status" value="1"/>
</dbReference>
<evidence type="ECO:0000313" key="2">
    <source>
        <dbReference type="EMBL" id="RDV26816.1"/>
    </source>
</evidence>
<dbReference type="Proteomes" id="UP000256561">
    <property type="component" value="Unassembled WGS sequence"/>
</dbReference>
<dbReference type="GO" id="GO:0016787">
    <property type="term" value="F:hydrolase activity"/>
    <property type="evidence" value="ECO:0007669"/>
    <property type="project" value="UniProtKB-KW"/>
</dbReference>
<keyword evidence="3" id="KW-1185">Reference proteome</keyword>
<dbReference type="OrthoDB" id="272985at2"/>
<comment type="similarity">
    <text evidence="1">Belongs to the class-IV pyridoxal-phosphate-dependent aminotransferase family.</text>
</comment>
<gene>
    <name evidence="2" type="ORF">DXV75_07460</name>
</gene>
<dbReference type="SUPFAM" id="SSF52540">
    <property type="entry name" value="P-loop containing nucleoside triphosphate hydrolases"/>
    <property type="match status" value="1"/>
</dbReference>
<dbReference type="EMBL" id="QRHA01000004">
    <property type="protein sequence ID" value="RDV26816.1"/>
    <property type="molecule type" value="Genomic_DNA"/>
</dbReference>
<evidence type="ECO:0000313" key="3">
    <source>
        <dbReference type="Proteomes" id="UP000256561"/>
    </source>
</evidence>
<comment type="caution">
    <text evidence="2">The sequence shown here is derived from an EMBL/GenBank/DDBJ whole genome shotgun (WGS) entry which is preliminary data.</text>
</comment>
<dbReference type="GO" id="GO:0019752">
    <property type="term" value="P:carboxylic acid metabolic process"/>
    <property type="evidence" value="ECO:0007669"/>
    <property type="project" value="TreeGrafter"/>
</dbReference>
<dbReference type="RefSeq" id="WP_115592768.1">
    <property type="nucleotide sequence ID" value="NZ_QRHA01000004.1"/>
</dbReference>
<accession>A0A3D8MA07</accession>
<dbReference type="Gene3D" id="3.40.50.300">
    <property type="entry name" value="P-loop containing nucleotide triphosphate hydrolases"/>
    <property type="match status" value="1"/>
</dbReference>
<keyword evidence="2" id="KW-0378">Hydrolase</keyword>
<protein>
    <submittedName>
        <fullName evidence="2">HAD family hydrolase</fullName>
    </submittedName>
</protein>
<organism evidence="2 3">
    <name type="scientific">Alteromonas aestuariivivens</name>
    <dbReference type="NCBI Taxonomy" id="1938339"/>
    <lineage>
        <taxon>Bacteria</taxon>
        <taxon>Pseudomonadati</taxon>
        <taxon>Pseudomonadota</taxon>
        <taxon>Gammaproteobacteria</taxon>
        <taxon>Alteromonadales</taxon>
        <taxon>Alteromonadaceae</taxon>
        <taxon>Alteromonas/Salinimonas group</taxon>
        <taxon>Alteromonas</taxon>
    </lineage>
</organism>
<dbReference type="AlphaFoldDB" id="A0A3D8MA07"/>